<proteinExistence type="predicted"/>
<feature type="transmembrane region" description="Helical" evidence="2">
    <location>
        <begin position="12"/>
        <end position="32"/>
    </location>
</feature>
<evidence type="ECO:0000256" key="2">
    <source>
        <dbReference type="SAM" id="Phobius"/>
    </source>
</evidence>
<feature type="compositionally biased region" description="Polar residues" evidence="1">
    <location>
        <begin position="74"/>
        <end position="90"/>
    </location>
</feature>
<reference evidence="3" key="1">
    <citation type="journal article" date="2020" name="Stud. Mycol.">
        <title>101 Dothideomycetes genomes: a test case for predicting lifestyles and emergence of pathogens.</title>
        <authorList>
            <person name="Haridas S."/>
            <person name="Albert R."/>
            <person name="Binder M."/>
            <person name="Bloem J."/>
            <person name="Labutti K."/>
            <person name="Salamov A."/>
            <person name="Andreopoulos B."/>
            <person name="Baker S."/>
            <person name="Barry K."/>
            <person name="Bills G."/>
            <person name="Bluhm B."/>
            <person name="Cannon C."/>
            <person name="Castanera R."/>
            <person name="Culley D."/>
            <person name="Daum C."/>
            <person name="Ezra D."/>
            <person name="Gonzalez J."/>
            <person name="Henrissat B."/>
            <person name="Kuo A."/>
            <person name="Liang C."/>
            <person name="Lipzen A."/>
            <person name="Lutzoni F."/>
            <person name="Magnuson J."/>
            <person name="Mondo S."/>
            <person name="Nolan M."/>
            <person name="Ohm R."/>
            <person name="Pangilinan J."/>
            <person name="Park H.-J."/>
            <person name="Ramirez L."/>
            <person name="Alfaro M."/>
            <person name="Sun H."/>
            <person name="Tritt A."/>
            <person name="Yoshinaga Y."/>
            <person name="Zwiers L.-H."/>
            <person name="Turgeon B."/>
            <person name="Goodwin S."/>
            <person name="Spatafora J."/>
            <person name="Crous P."/>
            <person name="Grigoriev I."/>
        </authorList>
    </citation>
    <scope>NUCLEOTIDE SEQUENCE</scope>
    <source>
        <strain evidence="3">CBS 113979</strain>
    </source>
</reference>
<keyword evidence="2" id="KW-1133">Transmembrane helix</keyword>
<gene>
    <name evidence="3" type="ORF">K402DRAFT_1984</name>
</gene>
<keyword evidence="2" id="KW-0812">Transmembrane</keyword>
<organism evidence="3 4">
    <name type="scientific">Aulographum hederae CBS 113979</name>
    <dbReference type="NCBI Taxonomy" id="1176131"/>
    <lineage>
        <taxon>Eukaryota</taxon>
        <taxon>Fungi</taxon>
        <taxon>Dikarya</taxon>
        <taxon>Ascomycota</taxon>
        <taxon>Pezizomycotina</taxon>
        <taxon>Dothideomycetes</taxon>
        <taxon>Pleosporomycetidae</taxon>
        <taxon>Aulographales</taxon>
        <taxon>Aulographaceae</taxon>
    </lineage>
</organism>
<evidence type="ECO:0000256" key="1">
    <source>
        <dbReference type="SAM" id="MobiDB-lite"/>
    </source>
</evidence>
<keyword evidence="4" id="KW-1185">Reference proteome</keyword>
<evidence type="ECO:0000313" key="3">
    <source>
        <dbReference type="EMBL" id="KAF1992262.1"/>
    </source>
</evidence>
<dbReference type="AlphaFoldDB" id="A0A6G1HGV4"/>
<protein>
    <submittedName>
        <fullName evidence="3">Uncharacterized protein</fullName>
    </submittedName>
</protein>
<keyword evidence="2" id="KW-0472">Membrane</keyword>
<dbReference type="Proteomes" id="UP000800041">
    <property type="component" value="Unassembled WGS sequence"/>
</dbReference>
<feature type="region of interest" description="Disordered" evidence="1">
    <location>
        <begin position="70"/>
        <end position="90"/>
    </location>
</feature>
<name>A0A6G1HGV4_9PEZI</name>
<accession>A0A6G1HGV4</accession>
<evidence type="ECO:0000313" key="4">
    <source>
        <dbReference type="Proteomes" id="UP000800041"/>
    </source>
</evidence>
<dbReference type="EMBL" id="ML977137">
    <property type="protein sequence ID" value="KAF1992262.1"/>
    <property type="molecule type" value="Genomic_DNA"/>
</dbReference>
<sequence length="90" mass="10285">MILVYMLTPACPYLPSVLLILSLLCFLIRLLFEYSYLFPLHLHRVSSLNSLVLVKSNCVLQTPDCTRLKDSRQGESNLPRQTSSIRAAWC</sequence>